<dbReference type="PROSITE" id="PS01125">
    <property type="entry name" value="ROK"/>
    <property type="match status" value="1"/>
</dbReference>
<dbReference type="Proteomes" id="UP001143372">
    <property type="component" value="Unassembled WGS sequence"/>
</dbReference>
<proteinExistence type="predicted"/>
<reference evidence="1" key="2">
    <citation type="submission" date="2023-01" db="EMBL/GenBank/DDBJ databases">
        <authorList>
            <person name="Sun Q."/>
            <person name="Evtushenko L."/>
        </authorList>
    </citation>
    <scope>NUCLEOTIDE SEQUENCE</scope>
    <source>
        <strain evidence="1">VKM B-2347</strain>
    </source>
</reference>
<dbReference type="InterPro" id="IPR043129">
    <property type="entry name" value="ATPase_NBD"/>
</dbReference>
<sequence>MLIGFDVGGTKIEAAALAEDGETLARERVATPRRDYAGGVRAIADLVAGLESRLGPAQGVGLGVPGSLSPTTGLMRNANSTWLNGKPLKRDLEAALGREVRLENDANCLAVSEAVDGAGAGARVAFAVILGTGCGGGVAIDGRAVGGRNAIAGEFGHNPLPWAAGAAEQPGPPCWCGRRGCIETFLSGPGFARLHNPGGAPLTAEEIVTAARDGDGAAKASLEIYADRLARSLASVANLLDPDVFVLGGGMSNVGELYDGLSERIAAYVFSDAFSTPVRPAAHGDSSGVRGAAWLWRR</sequence>
<dbReference type="AlphaFoldDB" id="A0A9W6J228"/>
<dbReference type="RefSeq" id="WP_271168606.1">
    <property type="nucleotide sequence ID" value="NZ_BSFI01000008.1"/>
</dbReference>
<reference evidence="1" key="1">
    <citation type="journal article" date="2014" name="Int. J. Syst. Evol. Microbiol.">
        <title>Complete genome sequence of Corynebacterium casei LMG S-19264T (=DSM 44701T), isolated from a smear-ripened cheese.</title>
        <authorList>
            <consortium name="US DOE Joint Genome Institute (JGI-PGF)"/>
            <person name="Walter F."/>
            <person name="Albersmeier A."/>
            <person name="Kalinowski J."/>
            <person name="Ruckert C."/>
        </authorList>
    </citation>
    <scope>NUCLEOTIDE SEQUENCE</scope>
    <source>
        <strain evidence="1">VKM B-2347</strain>
    </source>
</reference>
<keyword evidence="2" id="KW-1185">Reference proteome</keyword>
<evidence type="ECO:0000313" key="2">
    <source>
        <dbReference type="Proteomes" id="UP001143372"/>
    </source>
</evidence>
<dbReference type="InterPro" id="IPR000600">
    <property type="entry name" value="ROK"/>
</dbReference>
<dbReference type="InterPro" id="IPR049874">
    <property type="entry name" value="ROK_cs"/>
</dbReference>
<dbReference type="GO" id="GO:0004396">
    <property type="term" value="F:hexokinase activity"/>
    <property type="evidence" value="ECO:0007669"/>
    <property type="project" value="TreeGrafter"/>
</dbReference>
<dbReference type="EMBL" id="BSFI01000008">
    <property type="protein sequence ID" value="GLK68361.1"/>
    <property type="molecule type" value="Genomic_DNA"/>
</dbReference>
<dbReference type="SUPFAM" id="SSF53067">
    <property type="entry name" value="Actin-like ATPase domain"/>
    <property type="match status" value="1"/>
</dbReference>
<evidence type="ECO:0000313" key="1">
    <source>
        <dbReference type="EMBL" id="GLK68361.1"/>
    </source>
</evidence>
<comment type="caution">
    <text evidence="1">The sequence shown here is derived from an EMBL/GenBank/DDBJ whole genome shotgun (WGS) entry which is preliminary data.</text>
</comment>
<dbReference type="Pfam" id="PF00480">
    <property type="entry name" value="ROK"/>
    <property type="match status" value="1"/>
</dbReference>
<accession>A0A9W6J228</accession>
<dbReference type="PANTHER" id="PTHR18964">
    <property type="entry name" value="ROK (REPRESSOR, ORF, KINASE) FAMILY"/>
    <property type="match status" value="1"/>
</dbReference>
<protein>
    <submittedName>
        <fullName evidence="1">Fructokinase</fullName>
    </submittedName>
</protein>
<dbReference type="Gene3D" id="3.30.420.40">
    <property type="match status" value="2"/>
</dbReference>
<dbReference type="PANTHER" id="PTHR18964:SF174">
    <property type="entry name" value="D-ALLOSE KINASE-RELATED"/>
    <property type="match status" value="1"/>
</dbReference>
<gene>
    <name evidence="1" type="ORF">GCM10008179_19990</name>
</gene>
<name>A0A9W6J228_9HYPH</name>
<dbReference type="CDD" id="cd24066">
    <property type="entry name" value="ASKHA_NBD_ROK_EcFRK-like"/>
    <property type="match status" value="1"/>
</dbReference>
<organism evidence="1 2">
    <name type="scientific">Hansschlegelia plantiphila</name>
    <dbReference type="NCBI Taxonomy" id="374655"/>
    <lineage>
        <taxon>Bacteria</taxon>
        <taxon>Pseudomonadati</taxon>
        <taxon>Pseudomonadota</taxon>
        <taxon>Alphaproteobacteria</taxon>
        <taxon>Hyphomicrobiales</taxon>
        <taxon>Methylopilaceae</taxon>
        <taxon>Hansschlegelia</taxon>
    </lineage>
</organism>